<dbReference type="RefSeq" id="WP_207500230.1">
    <property type="nucleotide sequence ID" value="NZ_FNIR01000002.1"/>
</dbReference>
<dbReference type="InterPro" id="IPR023296">
    <property type="entry name" value="Glyco_hydro_beta-prop_sf"/>
</dbReference>
<dbReference type="Proteomes" id="UP000199088">
    <property type="component" value="Unassembled WGS sequence"/>
</dbReference>
<protein>
    <recommendedName>
        <fullName evidence="3">Glycosyl hydrolases family 43</fullName>
    </recommendedName>
</protein>
<evidence type="ECO:0000313" key="2">
    <source>
        <dbReference type="Proteomes" id="UP000199088"/>
    </source>
</evidence>
<dbReference type="SUPFAM" id="SSF75005">
    <property type="entry name" value="Arabinanase/levansucrase/invertase"/>
    <property type="match status" value="1"/>
</dbReference>
<sequence length="304" mass="32698">MTLPVDVDRFLADAELVLAPEDPRPGSWAGGPSAQFVAGTWWLAHRLRRPVGEGRGFANVVSRSADGVHFTPVATVLRESFACDSLERPALVHTPEGRWRLYVSCATPGTKHWRVDLLEADTVEGLAGAPARTVLGSGPVPGSAVKDPVIRHEGGVGGQGREHGARWHLWASVHPLDDPDATDRMTTEHAVSADGVAWTWVDTALTGTPGTWDARGVRFAAVLGDWALYDGRASAAENWEERTGVAVRDGEGWRALPDGPHLQGPDGGLRYADAVELPGGDVRWFYEITRPDGAHELRTVLLPG</sequence>
<reference evidence="2" key="1">
    <citation type="submission" date="2016-10" db="EMBL/GenBank/DDBJ databases">
        <authorList>
            <person name="Varghese N."/>
            <person name="Submissions S."/>
        </authorList>
    </citation>
    <scope>NUCLEOTIDE SEQUENCE [LARGE SCALE GENOMIC DNA]</scope>
    <source>
        <strain evidence="2">DSM 45843</strain>
    </source>
</reference>
<evidence type="ECO:0008006" key="3">
    <source>
        <dbReference type="Google" id="ProtNLM"/>
    </source>
</evidence>
<proteinExistence type="predicted"/>
<dbReference type="STRING" id="1052260.SAMN05660199_00656"/>
<keyword evidence="2" id="KW-1185">Reference proteome</keyword>
<dbReference type="AlphaFoldDB" id="A0A1H0E5V6"/>
<name>A0A1H0E5V6_9ACTN</name>
<gene>
    <name evidence="1" type="ORF">SAMN05660199_00656</name>
</gene>
<organism evidence="1 2">
    <name type="scientific">Klenkia soli</name>
    <dbReference type="NCBI Taxonomy" id="1052260"/>
    <lineage>
        <taxon>Bacteria</taxon>
        <taxon>Bacillati</taxon>
        <taxon>Actinomycetota</taxon>
        <taxon>Actinomycetes</taxon>
        <taxon>Geodermatophilales</taxon>
        <taxon>Geodermatophilaceae</taxon>
        <taxon>Klenkia</taxon>
    </lineage>
</organism>
<dbReference type="EMBL" id="FNIR01000002">
    <property type="protein sequence ID" value="SDN77725.1"/>
    <property type="molecule type" value="Genomic_DNA"/>
</dbReference>
<dbReference type="Gene3D" id="2.115.10.20">
    <property type="entry name" value="Glycosyl hydrolase domain, family 43"/>
    <property type="match status" value="1"/>
</dbReference>
<accession>A0A1H0E5V6</accession>
<evidence type="ECO:0000313" key="1">
    <source>
        <dbReference type="EMBL" id="SDN77725.1"/>
    </source>
</evidence>